<evidence type="ECO:0000256" key="1">
    <source>
        <dbReference type="ARBA" id="ARBA00022670"/>
    </source>
</evidence>
<evidence type="ECO:0000256" key="6">
    <source>
        <dbReference type="RuleBase" id="RU003983"/>
    </source>
</evidence>
<feature type="domain" description="Peptidase M48" evidence="8">
    <location>
        <begin position="90"/>
        <end position="316"/>
    </location>
</feature>
<dbReference type="PANTHER" id="PTHR22726">
    <property type="entry name" value="METALLOENDOPEPTIDASE OMA1"/>
    <property type="match status" value="1"/>
</dbReference>
<keyword evidence="7" id="KW-0732">Signal</keyword>
<dbReference type="EMBL" id="JAAJBV010000001">
    <property type="protein sequence ID" value="NHM03594.1"/>
    <property type="molecule type" value="Genomic_DNA"/>
</dbReference>
<dbReference type="InterPro" id="IPR001915">
    <property type="entry name" value="Peptidase_M48"/>
</dbReference>
<keyword evidence="5 6" id="KW-0482">Metalloprotease</keyword>
<dbReference type="RefSeq" id="WP_166235595.1">
    <property type="nucleotide sequence ID" value="NZ_JAAJBV010000001.1"/>
</dbReference>
<accession>A0ABX0I8T7</accession>
<organism evidence="9 10">
    <name type="scientific">Flavobacterium celericrescens</name>
    <dbReference type="NCBI Taxonomy" id="2709780"/>
    <lineage>
        <taxon>Bacteria</taxon>
        <taxon>Pseudomonadati</taxon>
        <taxon>Bacteroidota</taxon>
        <taxon>Flavobacteriia</taxon>
        <taxon>Flavobacteriales</taxon>
        <taxon>Flavobacteriaceae</taxon>
        <taxon>Flavobacterium</taxon>
    </lineage>
</organism>
<evidence type="ECO:0000313" key="9">
    <source>
        <dbReference type="EMBL" id="NHM03594.1"/>
    </source>
</evidence>
<comment type="cofactor">
    <cofactor evidence="6">
        <name>Zn(2+)</name>
        <dbReference type="ChEBI" id="CHEBI:29105"/>
    </cofactor>
    <text evidence="6">Binds 1 zinc ion per subunit.</text>
</comment>
<comment type="similarity">
    <text evidence="6">Belongs to the peptidase M48 family.</text>
</comment>
<dbReference type="Proteomes" id="UP000761423">
    <property type="component" value="Unassembled WGS sequence"/>
</dbReference>
<dbReference type="InterPro" id="IPR051156">
    <property type="entry name" value="Mito/Outer_Membr_Metalloprot"/>
</dbReference>
<dbReference type="Gene3D" id="3.30.2010.10">
    <property type="entry name" value="Metalloproteases ('zincins'), catalytic domain"/>
    <property type="match status" value="1"/>
</dbReference>
<name>A0ABX0I8T7_9FLAO</name>
<comment type="caution">
    <text evidence="9">The sequence shown here is derived from an EMBL/GenBank/DDBJ whole genome shotgun (WGS) entry which is preliminary data.</text>
</comment>
<sequence>MCKKCSFLVAFLLFFKFNYSQEHVLLDTINNEVFKNEIEQFYLVQSKKTEAIISQLENYKVKEEMKEIFANKKANFLQDLKNRKYLYHKEISPVIEKIFDDIKAKNPNENFNEIKIILALGEEINAYNYGEGIVAINLPLIINVNDELELSFIICHEIAHQKLNHVFSSIQSQSQKGNSSEMIEKAKELKKVKYNRSGLAKNEVKNFVYGARRFSREKEQQADSLGFVYFRNTNPKFVLKSVEALANLKYVDKDKDSLTSKDYHEIFENSKVVFQEEWIETEDFQDYYYQTNTGIWNIDSLRTHPDIDLRVKYLKNTFKIDESQIYEFNKLNYISLKSKSKYDEIVMLFYLKEYGKSLYKTMILLKDDKENPILKKMMYDNLFMISEYKSQYKLNQCLETESPYNSKSYNAFLSFIRNLRKATLSQIISIYEY</sequence>
<feature type="signal peptide" evidence="7">
    <location>
        <begin position="1"/>
        <end position="20"/>
    </location>
</feature>
<evidence type="ECO:0000259" key="8">
    <source>
        <dbReference type="Pfam" id="PF01435"/>
    </source>
</evidence>
<dbReference type="GO" id="GO:0008237">
    <property type="term" value="F:metallopeptidase activity"/>
    <property type="evidence" value="ECO:0007669"/>
    <property type="project" value="UniProtKB-KW"/>
</dbReference>
<keyword evidence="4 6" id="KW-0862">Zinc</keyword>
<feature type="chain" id="PRO_5046324861" evidence="7">
    <location>
        <begin position="21"/>
        <end position="433"/>
    </location>
</feature>
<evidence type="ECO:0000256" key="2">
    <source>
        <dbReference type="ARBA" id="ARBA00022723"/>
    </source>
</evidence>
<keyword evidence="2" id="KW-0479">Metal-binding</keyword>
<evidence type="ECO:0000256" key="7">
    <source>
        <dbReference type="SAM" id="SignalP"/>
    </source>
</evidence>
<evidence type="ECO:0000313" key="10">
    <source>
        <dbReference type="Proteomes" id="UP000761423"/>
    </source>
</evidence>
<gene>
    <name evidence="9" type="ORF">G4L40_02615</name>
</gene>
<protein>
    <submittedName>
        <fullName evidence="9">M48 family metalloprotease</fullName>
    </submittedName>
</protein>
<dbReference type="PANTHER" id="PTHR22726:SF1">
    <property type="entry name" value="METALLOENDOPEPTIDASE OMA1, MITOCHONDRIAL"/>
    <property type="match status" value="1"/>
</dbReference>
<evidence type="ECO:0000256" key="3">
    <source>
        <dbReference type="ARBA" id="ARBA00022801"/>
    </source>
</evidence>
<proteinExistence type="inferred from homology"/>
<keyword evidence="10" id="KW-1185">Reference proteome</keyword>
<keyword evidence="3 6" id="KW-0378">Hydrolase</keyword>
<evidence type="ECO:0000256" key="4">
    <source>
        <dbReference type="ARBA" id="ARBA00022833"/>
    </source>
</evidence>
<evidence type="ECO:0000256" key="5">
    <source>
        <dbReference type="ARBA" id="ARBA00023049"/>
    </source>
</evidence>
<dbReference type="Pfam" id="PF01435">
    <property type="entry name" value="Peptidase_M48"/>
    <property type="match status" value="1"/>
</dbReference>
<keyword evidence="1 6" id="KW-0645">Protease</keyword>
<reference evidence="9 10" key="1">
    <citation type="submission" date="2020-02" db="EMBL/GenBank/DDBJ databases">
        <authorList>
            <person name="Chen W.-M."/>
        </authorList>
    </citation>
    <scope>NUCLEOTIDE SEQUENCE [LARGE SCALE GENOMIC DNA]</scope>
    <source>
        <strain evidence="9 10">TWA-26</strain>
    </source>
</reference>